<sequence length="111" mass="12571">LGDLRKAEEIKDMDPVAIKINNWISGKERNIRALLGSLNDVLWEGAEMWNQPKMADLLSASQVKRSYYKACLLVHPDKQVGTPHEKLARAIFTELNDFDIGTVFDPVLVYS</sequence>
<evidence type="ECO:0000313" key="2">
    <source>
        <dbReference type="WBParaSite" id="ACAC_0000405501-mRNA-1"/>
    </source>
</evidence>
<dbReference type="WBParaSite" id="ACAC_0000405501-mRNA-1">
    <property type="protein sequence ID" value="ACAC_0000405501-mRNA-1"/>
    <property type="gene ID" value="ACAC_0000405501"/>
</dbReference>
<dbReference type="GO" id="GO:0031982">
    <property type="term" value="C:vesicle"/>
    <property type="evidence" value="ECO:0007669"/>
    <property type="project" value="TreeGrafter"/>
</dbReference>
<name>A0A0K0D1W0_ANGCA</name>
<dbReference type="GO" id="GO:0072318">
    <property type="term" value="P:clathrin coat disassembly"/>
    <property type="evidence" value="ECO:0007669"/>
    <property type="project" value="TreeGrafter"/>
</dbReference>
<evidence type="ECO:0000313" key="1">
    <source>
        <dbReference type="Proteomes" id="UP000035642"/>
    </source>
</evidence>
<dbReference type="STRING" id="6313.A0A0K0D1W0"/>
<dbReference type="GO" id="GO:0005737">
    <property type="term" value="C:cytoplasm"/>
    <property type="evidence" value="ECO:0007669"/>
    <property type="project" value="TreeGrafter"/>
</dbReference>
<accession>A0A0K0D1W0</accession>
<dbReference type="InterPro" id="IPR001623">
    <property type="entry name" value="DnaJ_domain"/>
</dbReference>
<organism evidence="1 2">
    <name type="scientific">Angiostrongylus cantonensis</name>
    <name type="common">Rat lungworm</name>
    <dbReference type="NCBI Taxonomy" id="6313"/>
    <lineage>
        <taxon>Eukaryota</taxon>
        <taxon>Metazoa</taxon>
        <taxon>Ecdysozoa</taxon>
        <taxon>Nematoda</taxon>
        <taxon>Chromadorea</taxon>
        <taxon>Rhabditida</taxon>
        <taxon>Rhabditina</taxon>
        <taxon>Rhabditomorpha</taxon>
        <taxon>Strongyloidea</taxon>
        <taxon>Metastrongylidae</taxon>
        <taxon>Angiostrongylus</taxon>
    </lineage>
</organism>
<dbReference type="Gene3D" id="1.10.287.110">
    <property type="entry name" value="DnaJ domain"/>
    <property type="match status" value="1"/>
</dbReference>
<dbReference type="GO" id="GO:0072583">
    <property type="term" value="P:clathrin-dependent endocytosis"/>
    <property type="evidence" value="ECO:0007669"/>
    <property type="project" value="TreeGrafter"/>
</dbReference>
<dbReference type="PANTHER" id="PTHR23172">
    <property type="entry name" value="AUXILIN/CYCLIN G-ASSOCIATED KINASE-RELATED"/>
    <property type="match status" value="1"/>
</dbReference>
<dbReference type="AlphaFoldDB" id="A0A0K0D1W0"/>
<dbReference type="SUPFAM" id="SSF46565">
    <property type="entry name" value="Chaperone J-domain"/>
    <property type="match status" value="1"/>
</dbReference>
<dbReference type="FunFam" id="1.10.287.110:FF:000002">
    <property type="entry name" value="putative tyrosine-protein phosphatase auxilin isoform X2"/>
    <property type="match status" value="1"/>
</dbReference>
<dbReference type="PANTHER" id="PTHR23172:SF19">
    <property type="entry name" value="J DOMAIN-CONTAINING PROTEIN"/>
    <property type="match status" value="1"/>
</dbReference>
<reference evidence="1" key="1">
    <citation type="submission" date="2012-09" db="EMBL/GenBank/DDBJ databases">
        <authorList>
            <person name="Martin A.A."/>
        </authorList>
    </citation>
    <scope>NUCLEOTIDE SEQUENCE</scope>
</reference>
<dbReference type="CDD" id="cd06257">
    <property type="entry name" value="DnaJ"/>
    <property type="match status" value="1"/>
</dbReference>
<dbReference type="GO" id="GO:0030276">
    <property type="term" value="F:clathrin binding"/>
    <property type="evidence" value="ECO:0007669"/>
    <property type="project" value="TreeGrafter"/>
</dbReference>
<dbReference type="Proteomes" id="UP000035642">
    <property type="component" value="Unassembled WGS sequence"/>
</dbReference>
<reference evidence="2" key="2">
    <citation type="submission" date="2017-02" db="UniProtKB">
        <authorList>
            <consortium name="WormBaseParasite"/>
        </authorList>
    </citation>
    <scope>IDENTIFICATION</scope>
</reference>
<keyword evidence="1" id="KW-1185">Reference proteome</keyword>
<dbReference type="InterPro" id="IPR036869">
    <property type="entry name" value="J_dom_sf"/>
</dbReference>
<protein>
    <submittedName>
        <fullName evidence="2">J domain-containing protein</fullName>
    </submittedName>
</protein>
<proteinExistence type="predicted"/>